<feature type="region of interest" description="Disordered" evidence="2">
    <location>
        <begin position="105"/>
        <end position="160"/>
    </location>
</feature>
<evidence type="ECO:0000256" key="1">
    <source>
        <dbReference type="ARBA" id="ARBA00022801"/>
    </source>
</evidence>
<evidence type="ECO:0000259" key="3">
    <source>
        <dbReference type="Pfam" id="PF07910"/>
    </source>
</evidence>
<name>A0ABR1KZF6_9PEZI</name>
<keyword evidence="1" id="KW-0378">Hydrolase</keyword>
<evidence type="ECO:0000256" key="2">
    <source>
        <dbReference type="SAM" id="MobiDB-lite"/>
    </source>
</evidence>
<organism evidence="4 5">
    <name type="scientific">Phyllosticta citriasiana</name>
    <dbReference type="NCBI Taxonomy" id="595635"/>
    <lineage>
        <taxon>Eukaryota</taxon>
        <taxon>Fungi</taxon>
        <taxon>Dikarya</taxon>
        <taxon>Ascomycota</taxon>
        <taxon>Pezizomycotina</taxon>
        <taxon>Dothideomycetes</taxon>
        <taxon>Dothideomycetes incertae sedis</taxon>
        <taxon>Botryosphaeriales</taxon>
        <taxon>Phyllostictaceae</taxon>
        <taxon>Phyllosticta</taxon>
    </lineage>
</organism>
<evidence type="ECO:0000313" key="4">
    <source>
        <dbReference type="EMBL" id="KAK7524226.1"/>
    </source>
</evidence>
<feature type="compositionally biased region" description="Basic and acidic residues" evidence="2">
    <location>
        <begin position="146"/>
        <end position="155"/>
    </location>
</feature>
<sequence>MAELQCPFCSFSDRDSYFLMLHVEELHTDDSPFVARDNNSSPPYAPSPKLPGKQACRDSPSNEEGETDWLLCPEENCGEQLPLYELNDHLDLHLAETLEYQEAAGISSSSSSTAANMRSPSTIASEHSFSGNSFSTQSNRHARARLPSDDSEKTTLTRSFLDIIKPSSPSKKKSGSRPAQNGRLGVSVLENFGPVLLLIFLLQKSELGPYAFEEQMPAWLYRQIEAGPKVTVANRIGRDGRNIKVEEVDNETPGILPVLAQLCSIDRGVSRAYLCHPSTIFITKRQNEGGFCGYRNTQMLVSYIQGSKAQGHDKFGSRTPGILLLQDMIEEAWDKGINTVSRTQTGGIRGTRKYIGTPEVEALLRSLGIDHGLQMFTDRPDSQAHEQLLNDVESYFEAAVEDDENIKVHKTHLPPIYLQQPGHSITIVGFERLKDGTRNLLVFDPMFRTSPGMHRILGRKDLRTHRPEILQAYRRGARQLSRHRDFEMIKLTAHPPLFPAWDV</sequence>
<keyword evidence="5" id="KW-1185">Reference proteome</keyword>
<gene>
    <name evidence="4" type="ORF">IWZ03DRAFT_397622</name>
</gene>
<dbReference type="Proteomes" id="UP001363622">
    <property type="component" value="Unassembled WGS sequence"/>
</dbReference>
<evidence type="ECO:0000313" key="5">
    <source>
        <dbReference type="Proteomes" id="UP001363622"/>
    </source>
</evidence>
<feature type="domain" description="UFSP1/2/DUB catalytic" evidence="3">
    <location>
        <begin position="271"/>
        <end position="489"/>
    </location>
</feature>
<feature type="compositionally biased region" description="Polar residues" evidence="2">
    <location>
        <begin position="122"/>
        <end position="139"/>
    </location>
</feature>
<protein>
    <submittedName>
        <fullName evidence="4">Peptidase family C78-domain-containing protein</fullName>
    </submittedName>
</protein>
<feature type="compositionally biased region" description="Low complexity" evidence="2">
    <location>
        <begin position="105"/>
        <end position="121"/>
    </location>
</feature>
<reference evidence="4 5" key="1">
    <citation type="submission" date="2024-04" db="EMBL/GenBank/DDBJ databases">
        <title>Phyllosticta paracitricarpa is synonymous to the EU quarantine fungus P. citricarpa based on phylogenomic analyses.</title>
        <authorList>
            <consortium name="Lawrence Berkeley National Laboratory"/>
            <person name="Van Ingen-Buijs V.A."/>
            <person name="Van Westerhoven A.C."/>
            <person name="Haridas S."/>
            <person name="Skiadas P."/>
            <person name="Martin F."/>
            <person name="Groenewald J.Z."/>
            <person name="Crous P.W."/>
            <person name="Seidl M.F."/>
        </authorList>
    </citation>
    <scope>NUCLEOTIDE SEQUENCE [LARGE SCALE GENOMIC DNA]</scope>
    <source>
        <strain evidence="4 5">CBS 123371</strain>
    </source>
</reference>
<comment type="caution">
    <text evidence="4">The sequence shown here is derived from an EMBL/GenBank/DDBJ whole genome shotgun (WGS) entry which is preliminary data.</text>
</comment>
<dbReference type="Gene3D" id="3.90.70.130">
    <property type="match status" value="1"/>
</dbReference>
<dbReference type="Pfam" id="PF07910">
    <property type="entry name" value="Peptidase_C78"/>
    <property type="match status" value="1"/>
</dbReference>
<dbReference type="InterPro" id="IPR012462">
    <property type="entry name" value="UFSP1/2_DUB_cat"/>
</dbReference>
<accession>A0ABR1KZF6</accession>
<proteinExistence type="predicted"/>
<dbReference type="EMBL" id="JBBPHU010000001">
    <property type="protein sequence ID" value="KAK7524226.1"/>
    <property type="molecule type" value="Genomic_DNA"/>
</dbReference>
<feature type="region of interest" description="Disordered" evidence="2">
    <location>
        <begin position="32"/>
        <end position="67"/>
    </location>
</feature>